<name>A0A4Q7VGN7_9BURK</name>
<dbReference type="Proteomes" id="UP000293671">
    <property type="component" value="Unassembled WGS sequence"/>
</dbReference>
<dbReference type="AlphaFoldDB" id="A0A4Q7VGN7"/>
<accession>A0A4Q7VGN7</accession>
<comment type="caution">
    <text evidence="2">The sequence shown here is derived from an EMBL/GenBank/DDBJ whole genome shotgun (WGS) entry which is preliminary data.</text>
</comment>
<dbReference type="InterPro" id="IPR047811">
    <property type="entry name" value="CytC_ox_assmbl_put"/>
</dbReference>
<keyword evidence="1" id="KW-1133">Transmembrane helix</keyword>
<evidence type="ECO:0000313" key="3">
    <source>
        <dbReference type="Proteomes" id="UP000293671"/>
    </source>
</evidence>
<reference evidence="2 3" key="1">
    <citation type="submission" date="2019-02" db="EMBL/GenBank/DDBJ databases">
        <title>Genomic Encyclopedia of Type Strains, Phase IV (KMG-IV): sequencing the most valuable type-strain genomes for metagenomic binning, comparative biology and taxonomic classification.</title>
        <authorList>
            <person name="Goeker M."/>
        </authorList>
    </citation>
    <scope>NUCLEOTIDE SEQUENCE [LARGE SCALE GENOMIC DNA]</scope>
    <source>
        <strain evidence="2 3">DSM 19570</strain>
    </source>
</reference>
<gene>
    <name evidence="2" type="ORF">EV670_2950</name>
</gene>
<dbReference type="EMBL" id="SHKP01000007">
    <property type="protein sequence ID" value="RZT95199.1"/>
    <property type="molecule type" value="Genomic_DNA"/>
</dbReference>
<dbReference type="RefSeq" id="WP_242616987.1">
    <property type="nucleotide sequence ID" value="NZ_SHKP01000007.1"/>
</dbReference>
<organism evidence="2 3">
    <name type="scientific">Rivibacter subsaxonicus</name>
    <dbReference type="NCBI Taxonomy" id="457575"/>
    <lineage>
        <taxon>Bacteria</taxon>
        <taxon>Pseudomonadati</taxon>
        <taxon>Pseudomonadota</taxon>
        <taxon>Betaproteobacteria</taxon>
        <taxon>Burkholderiales</taxon>
        <taxon>Rivibacter</taxon>
    </lineage>
</organism>
<proteinExistence type="predicted"/>
<protein>
    <submittedName>
        <fullName evidence="2">Uncharacterized protein</fullName>
    </submittedName>
</protein>
<keyword evidence="1" id="KW-0472">Membrane</keyword>
<keyword evidence="1" id="KW-0812">Transmembrane</keyword>
<dbReference type="NCBIfam" id="NF038351">
    <property type="entry name" value="cyt_ox_assem_30"/>
    <property type="match status" value="1"/>
</dbReference>
<evidence type="ECO:0000256" key="1">
    <source>
        <dbReference type="SAM" id="Phobius"/>
    </source>
</evidence>
<sequence length="36" mass="3814">MTPEQRKNNLRLALILASVAAAFAVGFVARMVLLGA</sequence>
<keyword evidence="3" id="KW-1185">Reference proteome</keyword>
<evidence type="ECO:0000313" key="2">
    <source>
        <dbReference type="EMBL" id="RZT95199.1"/>
    </source>
</evidence>
<feature type="transmembrane region" description="Helical" evidence="1">
    <location>
        <begin position="12"/>
        <end position="33"/>
    </location>
</feature>